<protein>
    <submittedName>
        <fullName evidence="3">Jg2814 protein</fullName>
    </submittedName>
</protein>
<keyword evidence="4" id="KW-1185">Reference proteome</keyword>
<keyword evidence="2" id="KW-1133">Transmembrane helix</keyword>
<name>A0A8S4RZ93_9NEOP</name>
<gene>
    <name evidence="3" type="primary">jg2814</name>
    <name evidence="3" type="ORF">PAEG_LOCUS19474</name>
</gene>
<proteinExistence type="predicted"/>
<evidence type="ECO:0000313" key="3">
    <source>
        <dbReference type="EMBL" id="CAH2243314.1"/>
    </source>
</evidence>
<evidence type="ECO:0000313" key="4">
    <source>
        <dbReference type="Proteomes" id="UP000838756"/>
    </source>
</evidence>
<evidence type="ECO:0000256" key="1">
    <source>
        <dbReference type="SAM" id="MobiDB-lite"/>
    </source>
</evidence>
<sequence length="291" mass="32716">MSITSDWGPKVLELLPWTGKRSVGGPQRGGRTNESLGAAGNKRPGTVDFEAPYKRPMSSSGHQSLEVMMMTLDLPSLRGYELIYKYLLIDKFCVKKLQSMGLLQSIFCSFVFCIERVLTWTCCAFLLMLMMFVIIVLMVYGISVGYHYAQKELASFALTSRTTTEPSILRRAGGDDRPVVRLVAVNRSEKRSAPEPLIEVYQTRSPGENVYLETSETPVVFLETESPVVGRNIDRSRILSWPPKEPELSQSEKELTRRLIGRFRRSRNTTSTSEPFLRPLNSTEPPIPAAA</sequence>
<dbReference type="Proteomes" id="UP000838756">
    <property type="component" value="Unassembled WGS sequence"/>
</dbReference>
<keyword evidence="2" id="KW-0472">Membrane</keyword>
<organism evidence="3 4">
    <name type="scientific">Pararge aegeria aegeria</name>
    <dbReference type="NCBI Taxonomy" id="348720"/>
    <lineage>
        <taxon>Eukaryota</taxon>
        <taxon>Metazoa</taxon>
        <taxon>Ecdysozoa</taxon>
        <taxon>Arthropoda</taxon>
        <taxon>Hexapoda</taxon>
        <taxon>Insecta</taxon>
        <taxon>Pterygota</taxon>
        <taxon>Neoptera</taxon>
        <taxon>Endopterygota</taxon>
        <taxon>Lepidoptera</taxon>
        <taxon>Glossata</taxon>
        <taxon>Ditrysia</taxon>
        <taxon>Papilionoidea</taxon>
        <taxon>Nymphalidae</taxon>
        <taxon>Satyrinae</taxon>
        <taxon>Satyrini</taxon>
        <taxon>Parargina</taxon>
        <taxon>Pararge</taxon>
    </lineage>
</organism>
<dbReference type="EMBL" id="CAKXAJ010025737">
    <property type="protein sequence ID" value="CAH2243314.1"/>
    <property type="molecule type" value="Genomic_DNA"/>
</dbReference>
<evidence type="ECO:0000256" key="2">
    <source>
        <dbReference type="SAM" id="Phobius"/>
    </source>
</evidence>
<comment type="caution">
    <text evidence="3">The sequence shown here is derived from an EMBL/GenBank/DDBJ whole genome shotgun (WGS) entry which is preliminary data.</text>
</comment>
<feature type="region of interest" description="Disordered" evidence="1">
    <location>
        <begin position="262"/>
        <end position="291"/>
    </location>
</feature>
<keyword evidence="2" id="KW-0812">Transmembrane</keyword>
<reference evidence="3" key="1">
    <citation type="submission" date="2022-03" db="EMBL/GenBank/DDBJ databases">
        <authorList>
            <person name="Lindestad O."/>
        </authorList>
    </citation>
    <scope>NUCLEOTIDE SEQUENCE</scope>
</reference>
<dbReference type="OrthoDB" id="7357689at2759"/>
<feature type="transmembrane region" description="Helical" evidence="2">
    <location>
        <begin position="117"/>
        <end position="142"/>
    </location>
</feature>
<dbReference type="AlphaFoldDB" id="A0A8S4RZ93"/>
<feature type="region of interest" description="Disordered" evidence="1">
    <location>
        <begin position="19"/>
        <end position="45"/>
    </location>
</feature>
<accession>A0A8S4RZ93</accession>